<feature type="domain" description="N-acetyltransferase" evidence="3">
    <location>
        <begin position="38"/>
        <end position="187"/>
    </location>
</feature>
<evidence type="ECO:0000256" key="1">
    <source>
        <dbReference type="ARBA" id="ARBA00022679"/>
    </source>
</evidence>
<dbReference type="Pfam" id="PF00583">
    <property type="entry name" value="Acetyltransf_1"/>
    <property type="match status" value="1"/>
</dbReference>
<dbReference type="PROSITE" id="PS51186">
    <property type="entry name" value="GNAT"/>
    <property type="match status" value="1"/>
</dbReference>
<evidence type="ECO:0000259" key="3">
    <source>
        <dbReference type="PROSITE" id="PS51186"/>
    </source>
</evidence>
<reference evidence="5" key="1">
    <citation type="journal article" date="2019" name="Int. J. Syst. Evol. Microbiol.">
        <title>The Global Catalogue of Microorganisms (GCM) 10K type strain sequencing project: providing services to taxonomists for standard genome sequencing and annotation.</title>
        <authorList>
            <consortium name="The Broad Institute Genomics Platform"/>
            <consortium name="The Broad Institute Genome Sequencing Center for Infectious Disease"/>
            <person name="Wu L."/>
            <person name="Ma J."/>
        </authorList>
    </citation>
    <scope>NUCLEOTIDE SEQUENCE [LARGE SCALE GENOMIC DNA]</scope>
    <source>
        <strain evidence="5">CCUG 66188</strain>
    </source>
</reference>
<proteinExistence type="predicted"/>
<keyword evidence="1 4" id="KW-0808">Transferase</keyword>
<dbReference type="Gene3D" id="3.40.630.30">
    <property type="match status" value="1"/>
</dbReference>
<dbReference type="InterPro" id="IPR016181">
    <property type="entry name" value="Acyl_CoA_acyltransferase"/>
</dbReference>
<dbReference type="SUPFAM" id="SSF55729">
    <property type="entry name" value="Acyl-CoA N-acyltransferases (Nat)"/>
    <property type="match status" value="1"/>
</dbReference>
<dbReference type="GO" id="GO:0016746">
    <property type="term" value="F:acyltransferase activity"/>
    <property type="evidence" value="ECO:0007669"/>
    <property type="project" value="UniProtKB-KW"/>
</dbReference>
<organism evidence="4 5">
    <name type="scientific">Sulfitobacter porphyrae</name>
    <dbReference type="NCBI Taxonomy" id="1246864"/>
    <lineage>
        <taxon>Bacteria</taxon>
        <taxon>Pseudomonadati</taxon>
        <taxon>Pseudomonadota</taxon>
        <taxon>Alphaproteobacteria</taxon>
        <taxon>Rhodobacterales</taxon>
        <taxon>Roseobacteraceae</taxon>
        <taxon>Sulfitobacter</taxon>
    </lineage>
</organism>
<dbReference type="EC" id="2.3.-.-" evidence="4"/>
<evidence type="ECO:0000313" key="5">
    <source>
        <dbReference type="Proteomes" id="UP001596353"/>
    </source>
</evidence>
<dbReference type="CDD" id="cd04301">
    <property type="entry name" value="NAT_SF"/>
    <property type="match status" value="1"/>
</dbReference>
<keyword evidence="2 4" id="KW-0012">Acyltransferase</keyword>
<dbReference type="Proteomes" id="UP001596353">
    <property type="component" value="Unassembled WGS sequence"/>
</dbReference>
<gene>
    <name evidence="4" type="ORF">ACFQFQ_02535</name>
</gene>
<protein>
    <submittedName>
        <fullName evidence="4">GNAT family N-acetyltransferase</fullName>
        <ecNumber evidence="4">2.3.-.-</ecNumber>
    </submittedName>
</protein>
<evidence type="ECO:0000256" key="2">
    <source>
        <dbReference type="ARBA" id="ARBA00023315"/>
    </source>
</evidence>
<dbReference type="PANTHER" id="PTHR43800:SF1">
    <property type="entry name" value="PEPTIDYL-LYSINE N-ACETYLTRANSFERASE YJAB"/>
    <property type="match status" value="1"/>
</dbReference>
<dbReference type="PANTHER" id="PTHR43800">
    <property type="entry name" value="PEPTIDYL-LYSINE N-ACETYLTRANSFERASE YJAB"/>
    <property type="match status" value="1"/>
</dbReference>
<sequence>MIADGLHDVPPGKVAMVVTHLHMQAKPPLRPVDLPAGLTFEQIRPDLARYRALFDRVGRDWLWFGRRMMPDAELQAILDDPKVTFHTLQKAGEDAAILELDFRQEGACELAYFGLAPSLIGSGAGRYLMNQAIALAWRAPITRLHVHTCTLDSPQALGFYIRSGFAPYRQQIEIEDDPRLSGILPAEAAGHVPIFRPG</sequence>
<keyword evidence="5" id="KW-1185">Reference proteome</keyword>
<evidence type="ECO:0000313" key="4">
    <source>
        <dbReference type="EMBL" id="MFC6758632.1"/>
    </source>
</evidence>
<name>A0ABW2AZB2_9RHOB</name>
<dbReference type="EMBL" id="JBHSWG010000001">
    <property type="protein sequence ID" value="MFC6758632.1"/>
    <property type="molecule type" value="Genomic_DNA"/>
</dbReference>
<accession>A0ABW2AZB2</accession>
<comment type="caution">
    <text evidence="4">The sequence shown here is derived from an EMBL/GenBank/DDBJ whole genome shotgun (WGS) entry which is preliminary data.</text>
</comment>
<dbReference type="InterPro" id="IPR000182">
    <property type="entry name" value="GNAT_dom"/>
</dbReference>